<evidence type="ECO:0000313" key="1">
    <source>
        <dbReference type="EMBL" id="ROT99000.1"/>
    </source>
</evidence>
<dbReference type="RefSeq" id="WP_123643181.1">
    <property type="nucleotide sequence ID" value="NZ_ML119088.1"/>
</dbReference>
<evidence type="ECO:0000313" key="2">
    <source>
        <dbReference type="Proteomes" id="UP000268016"/>
    </source>
</evidence>
<reference evidence="1 2" key="1">
    <citation type="submission" date="2018-10" db="EMBL/GenBank/DDBJ databases">
        <title>Histidinibacterium lentulum gen. nov., sp. nov., a marine bacterium from the culture broth of Picochlorum sp. 122.</title>
        <authorList>
            <person name="Wang G."/>
        </authorList>
    </citation>
    <scope>NUCLEOTIDE SEQUENCE [LARGE SCALE GENOMIC DNA]</scope>
    <source>
        <strain evidence="1 2">B17</strain>
    </source>
</reference>
<proteinExistence type="predicted"/>
<dbReference type="EMBL" id="RDRB01000008">
    <property type="protein sequence ID" value="ROT99000.1"/>
    <property type="molecule type" value="Genomic_DNA"/>
</dbReference>
<dbReference type="AlphaFoldDB" id="A0A3N2QV03"/>
<name>A0A3N2QV03_9RHOB</name>
<dbReference type="Gene3D" id="2.120.10.30">
    <property type="entry name" value="TolB, C-terminal domain"/>
    <property type="match status" value="1"/>
</dbReference>
<sequence length="273" mass="29671">MISELCLCDLGGEVEVVLRHEGLIEAPNWHPDGYLVVNGGGAIYRVPLEAPALERIDTGFAVRLNNDHGISPCGRWLAISDHTEPGSSCIYRLPVEGGTPERVTEATPSWWHGWSPDGARMAYAGARGDRRVVQLYTCAAEGGDERLLTGAFDHADGPDYGADGQWIWFNGEREARVDLWRVRPDGTELERMTGGPTVDWFPHPSPDGRNVVFLAYPPGTVGHPGGRDVALMLMPSEGGAARVLTRLHGGQGTLNVPCWEPGGGRFAFMRYTA</sequence>
<gene>
    <name evidence="1" type="ORF">EAT49_15345</name>
</gene>
<dbReference type="Proteomes" id="UP000268016">
    <property type="component" value="Unassembled WGS sequence"/>
</dbReference>
<dbReference type="PANTHER" id="PTHR36842:SF1">
    <property type="entry name" value="PROTEIN TOLB"/>
    <property type="match status" value="1"/>
</dbReference>
<keyword evidence="2" id="KW-1185">Reference proteome</keyword>
<dbReference type="InterPro" id="IPR011042">
    <property type="entry name" value="6-blade_b-propeller_TolB-like"/>
</dbReference>
<comment type="caution">
    <text evidence="1">The sequence shown here is derived from an EMBL/GenBank/DDBJ whole genome shotgun (WGS) entry which is preliminary data.</text>
</comment>
<protein>
    <recommendedName>
        <fullName evidence="3">Biopolymer transporter Tol</fullName>
    </recommendedName>
</protein>
<dbReference type="SUPFAM" id="SSF69304">
    <property type="entry name" value="Tricorn protease N-terminal domain"/>
    <property type="match status" value="1"/>
</dbReference>
<organism evidence="1 2">
    <name type="scientific">Histidinibacterium lentulum</name>
    <dbReference type="NCBI Taxonomy" id="2480588"/>
    <lineage>
        <taxon>Bacteria</taxon>
        <taxon>Pseudomonadati</taxon>
        <taxon>Pseudomonadota</taxon>
        <taxon>Alphaproteobacteria</taxon>
        <taxon>Rhodobacterales</taxon>
        <taxon>Paracoccaceae</taxon>
        <taxon>Histidinibacterium</taxon>
    </lineage>
</organism>
<dbReference type="OrthoDB" id="9812921at2"/>
<dbReference type="PANTHER" id="PTHR36842">
    <property type="entry name" value="PROTEIN TOLB HOMOLOG"/>
    <property type="match status" value="1"/>
</dbReference>
<accession>A0A3N2QV03</accession>
<evidence type="ECO:0008006" key="3">
    <source>
        <dbReference type="Google" id="ProtNLM"/>
    </source>
</evidence>